<dbReference type="OrthoDB" id="3624112at2"/>
<name>A0A5R9DW38_9ACTN</name>
<gene>
    <name evidence="1" type="ORF">FEF34_39895</name>
</gene>
<proteinExistence type="predicted"/>
<protein>
    <submittedName>
        <fullName evidence="1">Uncharacterized protein</fullName>
    </submittedName>
</protein>
<dbReference type="EMBL" id="VAWE01000003">
    <property type="protein sequence ID" value="TLQ38981.1"/>
    <property type="molecule type" value="Genomic_DNA"/>
</dbReference>
<dbReference type="RefSeq" id="WP_138058350.1">
    <property type="nucleotide sequence ID" value="NZ_VAWE01000003.1"/>
</dbReference>
<sequence length="232" mass="26222">MTSAVHPPSTTADDVPLTVTAWRDYDPDACALPGMALGSHRLSGPMNEETDRLWGLGARRVVVPRTIDLTPAANAAATAARRTVRSLCLVRDLTARAVLVEWRLRAGPGDEETWKLLSHLQPPQRLEGPDRAEEQLLAWRSSHYLCKCLWRQGPGFLQIRDRRWGDLRRFTCDEQHYHDAIARLDHGAPAADVPPDALADFTEEHLVLRVGELAWWLPYRVKRWIQEATMAI</sequence>
<dbReference type="InterPro" id="IPR043863">
    <property type="entry name" value="DUF5825"/>
</dbReference>
<reference evidence="1 2" key="1">
    <citation type="submission" date="2019-05" db="EMBL/GenBank/DDBJ databases">
        <title>Streptomyces marianii sp. nov., a novel marine actinomycete from southern coast of India.</title>
        <authorList>
            <person name="Iniyan A.M."/>
            <person name="Wink J."/>
            <person name="Ramprasad E."/>
            <person name="Ramana C.V."/>
            <person name="Bunk B."/>
            <person name="Sproer C."/>
            <person name="Joseph F.-J.R.S."/>
            <person name="Vincent S.G.P."/>
        </authorList>
    </citation>
    <scope>NUCLEOTIDE SEQUENCE [LARGE SCALE GENOMIC DNA]</scope>
    <source>
        <strain evidence="1 2">ICN19</strain>
    </source>
</reference>
<dbReference type="Proteomes" id="UP000305921">
    <property type="component" value="Unassembled WGS sequence"/>
</dbReference>
<accession>A0A5R9DW38</accession>
<evidence type="ECO:0000313" key="1">
    <source>
        <dbReference type="EMBL" id="TLQ38981.1"/>
    </source>
</evidence>
<comment type="caution">
    <text evidence="1">The sequence shown here is derived from an EMBL/GenBank/DDBJ whole genome shotgun (WGS) entry which is preliminary data.</text>
</comment>
<evidence type="ECO:0000313" key="2">
    <source>
        <dbReference type="Proteomes" id="UP000305921"/>
    </source>
</evidence>
<organism evidence="1 2">
    <name type="scientific">Streptomyces marianii</name>
    <dbReference type="NCBI Taxonomy" id="1817406"/>
    <lineage>
        <taxon>Bacteria</taxon>
        <taxon>Bacillati</taxon>
        <taxon>Actinomycetota</taxon>
        <taxon>Actinomycetes</taxon>
        <taxon>Kitasatosporales</taxon>
        <taxon>Streptomycetaceae</taxon>
        <taxon>Streptomyces</taxon>
    </lineage>
</organism>
<keyword evidence="2" id="KW-1185">Reference proteome</keyword>
<dbReference type="AlphaFoldDB" id="A0A5R9DW38"/>
<dbReference type="Pfam" id="PF19142">
    <property type="entry name" value="DUF5825"/>
    <property type="match status" value="1"/>
</dbReference>